<name>A0A538TIE0_UNCEI</name>
<dbReference type="GO" id="GO:0004553">
    <property type="term" value="F:hydrolase activity, hydrolyzing O-glycosyl compounds"/>
    <property type="evidence" value="ECO:0007669"/>
    <property type="project" value="InterPro"/>
</dbReference>
<dbReference type="GO" id="GO:0016052">
    <property type="term" value="P:carbohydrate catabolic process"/>
    <property type="evidence" value="ECO:0007669"/>
    <property type="project" value="InterPro"/>
</dbReference>
<dbReference type="EMBL" id="VBOY01000109">
    <property type="protein sequence ID" value="TMQ63392.1"/>
    <property type="molecule type" value="Genomic_DNA"/>
</dbReference>
<dbReference type="InterPro" id="IPR045670">
    <property type="entry name" value="DUF5916"/>
</dbReference>
<evidence type="ECO:0000259" key="2">
    <source>
        <dbReference type="Pfam" id="PF19313"/>
    </source>
</evidence>
<dbReference type="Gene3D" id="2.60.40.1190">
    <property type="match status" value="1"/>
</dbReference>
<evidence type="ECO:0008006" key="5">
    <source>
        <dbReference type="Google" id="ProtNLM"/>
    </source>
</evidence>
<sequence length="760" mass="85010">MGTPTNTHRRRLCMNRAQRGGIALLIVMSLVPQGSASGSGAARLEIPRVVRVPSLDSLVARVSASGSALADFRQREPGDGIPSSLPTAASVFYDEDNLYVLFVCKDERRKIRAHLAKREDISGDDQVVVYVDTFGDRRRAYLFASNPLGVQLDGTITEGQDEDDSFDTLWYSEGKLTKDGYAVLMTIPFRSLRFSNAASQTWGMALGRVIPCNNEESYWPYITKRVEGFVPQFASANGLEGISPGQNVQFIPYAVSTPSRFLDMDPPVPGFTSQSELRGGLDTKLVLHDAFALDVALNPDFSQVESDEPQVTINQRFEVVFPERRPFFVENAGFFGTPTELFFSRRIADPQYGLRLTGKANRWVVGGLAMDDRAPGRVVAPSDPLRGDRAVNGILSVRREIGDQSSLGILGTSRDFGSGSNRVFSLDSRLKLTPTWVLSAQAMRAFTRFLDGRRLEGPGYLLDLTRDGKSFDYQGTYTDLSPEFRAQLGHVKRVDIRQLEQTVEYRWRPEHSPLVKFGPTLETLYNADHTGLVQDWEVGGYFKLDFTGNTKVEVGRYALFERFEGTGFRKHSTTFEFDTEWLKWLAASATYTRGTEINFDPAPGLEPFLANAQEADLTLTLRPSPRLSLDQTAIYSGLTRRSGYPPPSASGSTRIFENPIARWKLNYQFTRALSLRFIVDYQSVLPNTALVKLEREKHLAGDLLATYLLNPGTALYLGYTDRRENLALDAITPPRLRRTDDLSTSTGRQFFVKVSYLVRR</sequence>
<dbReference type="CDD" id="cd09618">
    <property type="entry name" value="CBM9_like_2"/>
    <property type="match status" value="1"/>
</dbReference>
<dbReference type="InterPro" id="IPR010502">
    <property type="entry name" value="Carb-bd_dom_fam9"/>
</dbReference>
<gene>
    <name evidence="3" type="ORF">E6K78_10590</name>
</gene>
<feature type="domain" description="Carbohydrate-binding" evidence="1">
    <location>
        <begin position="87"/>
        <end position="205"/>
    </location>
</feature>
<evidence type="ECO:0000313" key="3">
    <source>
        <dbReference type="EMBL" id="TMQ63392.1"/>
    </source>
</evidence>
<dbReference type="SUPFAM" id="SSF49344">
    <property type="entry name" value="CBD9-like"/>
    <property type="match status" value="1"/>
</dbReference>
<dbReference type="Pfam" id="PF19313">
    <property type="entry name" value="DUF5916"/>
    <property type="match status" value="1"/>
</dbReference>
<evidence type="ECO:0000313" key="4">
    <source>
        <dbReference type="Proteomes" id="UP000316609"/>
    </source>
</evidence>
<dbReference type="AlphaFoldDB" id="A0A538TIE0"/>
<feature type="domain" description="DUF5916" evidence="2">
    <location>
        <begin position="249"/>
        <end position="349"/>
    </location>
</feature>
<dbReference type="Pfam" id="PF06452">
    <property type="entry name" value="CBM9_1"/>
    <property type="match status" value="1"/>
</dbReference>
<dbReference type="GO" id="GO:0030246">
    <property type="term" value="F:carbohydrate binding"/>
    <property type="evidence" value="ECO:0007669"/>
    <property type="project" value="InterPro"/>
</dbReference>
<organism evidence="3 4">
    <name type="scientific">Eiseniibacteriota bacterium</name>
    <dbReference type="NCBI Taxonomy" id="2212470"/>
    <lineage>
        <taxon>Bacteria</taxon>
        <taxon>Candidatus Eiseniibacteriota</taxon>
    </lineage>
</organism>
<accession>A0A538TIE0</accession>
<dbReference type="Proteomes" id="UP000316609">
    <property type="component" value="Unassembled WGS sequence"/>
</dbReference>
<reference evidence="3 4" key="1">
    <citation type="journal article" date="2019" name="Nat. Microbiol.">
        <title>Mediterranean grassland soil C-N compound turnover is dependent on rainfall and depth, and is mediated by genomically divergent microorganisms.</title>
        <authorList>
            <person name="Diamond S."/>
            <person name="Andeer P.F."/>
            <person name="Li Z."/>
            <person name="Crits-Christoph A."/>
            <person name="Burstein D."/>
            <person name="Anantharaman K."/>
            <person name="Lane K.R."/>
            <person name="Thomas B.C."/>
            <person name="Pan C."/>
            <person name="Northen T.R."/>
            <person name="Banfield J.F."/>
        </authorList>
    </citation>
    <scope>NUCLEOTIDE SEQUENCE [LARGE SCALE GENOMIC DNA]</scope>
    <source>
        <strain evidence="3">WS_8</strain>
    </source>
</reference>
<comment type="caution">
    <text evidence="3">The sequence shown here is derived from an EMBL/GenBank/DDBJ whole genome shotgun (WGS) entry which is preliminary data.</text>
</comment>
<protein>
    <recommendedName>
        <fullName evidence="5">Carbohydrate binding family 9 domain-containing protein</fullName>
    </recommendedName>
</protein>
<evidence type="ECO:0000259" key="1">
    <source>
        <dbReference type="Pfam" id="PF06452"/>
    </source>
</evidence>
<proteinExistence type="predicted"/>